<accession>A0A7J6FQW1</accession>
<dbReference type="PANTHER" id="PTHR32266">
    <property type="entry name" value="NICOTIANAMINE SYNTHASE 3"/>
    <property type="match status" value="1"/>
</dbReference>
<sequence>MSLQHKNHVEENVFINNLVTKICDLYSQISSLESLKPSKDVDTLFTELVHTCIPPCPKFDIDHLPKRVQNIRSNLIRLCGEAEGLLESHFSTILASYKNPLNNLKVFPYYNNYLKLGHLEYQILSQHLNNKQPKKIAFVGSGPLPLTSIVLASNHLTKTTFHNYDIDVSANSKASALMVNDDDLSTRMVFKSTDVMDVTSELSQYDVVFLAALVGLDKKDKVKVIEHLGKYMAPGSLLMLRSAHGARVFLYPVIDTDCDLQGFEVLSVFHPTDEIINSVVIARKHYSHNPKVLQMPSVNSSSSSLIAPFNCNCRMMIVHPNNCSHEIEAFNPLNIHGNMFEDKRSLKPSKDVDTLFTELVHTCIPPCPKFDIDHLPKRVQNIRSNLIRLCGEAEGLLESHFSAILASFKNPLNNLKVFPYYNNYLKLGHLEYQILSQHLNNKQPKKIAFVGSGPLPLTSIVLASNHLTKTIFHNYDIDVSANSKASALMVNDDDLSTRMVFKSTDVMDVTSSLLMLRSAHGARVFLYPVIDTDCDLQGFEVLSVFHPTDEIINSVVIARKHYSHNPKVLQMPSVNSSSSSLIAPFNCNCRMMIVHPNNCSHEIEAFNPLNIHGNMFEDKRS</sequence>
<comment type="function">
    <text evidence="6">Synthesizes nicotianamine, a polyamine which serves as a sensor for the physiological iron status within the plant, and/or might be involved in the transport of iron.</text>
</comment>
<dbReference type="EMBL" id="JAATIQ010000189">
    <property type="protein sequence ID" value="KAF4372220.1"/>
    <property type="molecule type" value="Genomic_DNA"/>
</dbReference>
<keyword evidence="4 6" id="KW-0949">S-adenosyl-L-methionine</keyword>
<organism evidence="7 8">
    <name type="scientific">Cannabis sativa</name>
    <name type="common">Hemp</name>
    <name type="synonym">Marijuana</name>
    <dbReference type="NCBI Taxonomy" id="3483"/>
    <lineage>
        <taxon>Eukaryota</taxon>
        <taxon>Viridiplantae</taxon>
        <taxon>Streptophyta</taxon>
        <taxon>Embryophyta</taxon>
        <taxon>Tracheophyta</taxon>
        <taxon>Spermatophyta</taxon>
        <taxon>Magnoliopsida</taxon>
        <taxon>eudicotyledons</taxon>
        <taxon>Gunneridae</taxon>
        <taxon>Pentapetalae</taxon>
        <taxon>rosids</taxon>
        <taxon>fabids</taxon>
        <taxon>Rosales</taxon>
        <taxon>Cannabaceae</taxon>
        <taxon>Cannabis</taxon>
    </lineage>
</organism>
<comment type="similarity">
    <text evidence="1 6">Belongs to the nicotianamine synthase (NAS)-like family.</text>
</comment>
<evidence type="ECO:0000313" key="8">
    <source>
        <dbReference type="Proteomes" id="UP000583929"/>
    </source>
</evidence>
<evidence type="ECO:0000256" key="2">
    <source>
        <dbReference type="ARBA" id="ARBA00012675"/>
    </source>
</evidence>
<gene>
    <name evidence="7" type="ORF">G4B88_009290</name>
</gene>
<evidence type="ECO:0000256" key="4">
    <source>
        <dbReference type="ARBA" id="ARBA00022691"/>
    </source>
</evidence>
<dbReference type="AlphaFoldDB" id="A0A7J6FQW1"/>
<evidence type="ECO:0000256" key="1">
    <source>
        <dbReference type="ARBA" id="ARBA00007009"/>
    </source>
</evidence>
<protein>
    <recommendedName>
        <fullName evidence="2 6">Nicotianamine synthase</fullName>
        <ecNumber evidence="2 6">2.5.1.43</ecNumber>
    </recommendedName>
</protein>
<dbReference type="EC" id="2.5.1.43" evidence="2 6"/>
<dbReference type="PANTHER" id="PTHR32266:SF12">
    <property type="entry name" value="NICOTIANAMINE SYNTHASE 3"/>
    <property type="match status" value="1"/>
</dbReference>
<evidence type="ECO:0000256" key="6">
    <source>
        <dbReference type="RuleBase" id="RU368095"/>
    </source>
</evidence>
<reference evidence="7 8" key="1">
    <citation type="journal article" date="2020" name="bioRxiv">
        <title>Sequence and annotation of 42 cannabis genomes reveals extensive copy number variation in cannabinoid synthesis and pathogen resistance genes.</title>
        <authorList>
            <person name="Mckernan K.J."/>
            <person name="Helbert Y."/>
            <person name="Kane L.T."/>
            <person name="Ebling H."/>
            <person name="Zhang L."/>
            <person name="Liu B."/>
            <person name="Eaton Z."/>
            <person name="Mclaughlin S."/>
            <person name="Kingan S."/>
            <person name="Baybayan P."/>
            <person name="Concepcion G."/>
            <person name="Jordan M."/>
            <person name="Riva A."/>
            <person name="Barbazuk W."/>
            <person name="Harkins T."/>
        </authorList>
    </citation>
    <scope>NUCLEOTIDE SEQUENCE [LARGE SCALE GENOMIC DNA]</scope>
    <source>
        <strain evidence="8">cv. Jamaican Lion 4</strain>
        <tissue evidence="7">Leaf</tissue>
    </source>
</reference>
<dbReference type="Pfam" id="PF03059">
    <property type="entry name" value="NAS"/>
    <property type="match status" value="2"/>
</dbReference>
<proteinExistence type="inferred from homology"/>
<keyword evidence="8" id="KW-1185">Reference proteome</keyword>
<comment type="catalytic activity">
    <reaction evidence="5 6">
        <text>3 S-adenosyl-L-methionine = nicotianamine + 3 S-methyl-5'-thioadenosine + 3 H(+)</text>
        <dbReference type="Rhea" id="RHEA:16481"/>
        <dbReference type="ChEBI" id="CHEBI:15378"/>
        <dbReference type="ChEBI" id="CHEBI:17509"/>
        <dbReference type="ChEBI" id="CHEBI:58249"/>
        <dbReference type="ChEBI" id="CHEBI:59789"/>
        <dbReference type="EC" id="2.5.1.43"/>
    </reaction>
</comment>
<dbReference type="InterPro" id="IPR029063">
    <property type="entry name" value="SAM-dependent_MTases_sf"/>
</dbReference>
<dbReference type="PROSITE" id="PS51142">
    <property type="entry name" value="NAS"/>
    <property type="match status" value="2"/>
</dbReference>
<name>A0A7J6FQW1_CANSA</name>
<dbReference type="GO" id="GO:0030418">
    <property type="term" value="P:nicotianamine biosynthetic process"/>
    <property type="evidence" value="ECO:0007669"/>
    <property type="project" value="UniProtKB-UniRule"/>
</dbReference>
<comment type="caution">
    <text evidence="7">The sequence shown here is derived from an EMBL/GenBank/DDBJ whole genome shotgun (WGS) entry which is preliminary data.</text>
</comment>
<evidence type="ECO:0000313" key="7">
    <source>
        <dbReference type="EMBL" id="KAF4372220.1"/>
    </source>
</evidence>
<dbReference type="InterPro" id="IPR004298">
    <property type="entry name" value="Nicotian_synth"/>
</dbReference>
<dbReference type="Proteomes" id="UP000583929">
    <property type="component" value="Unassembled WGS sequence"/>
</dbReference>
<keyword evidence="3 6" id="KW-0808">Transferase</keyword>
<dbReference type="GO" id="GO:0030410">
    <property type="term" value="F:nicotianamine synthase activity"/>
    <property type="evidence" value="ECO:0007669"/>
    <property type="project" value="UniProtKB-UniRule"/>
</dbReference>
<dbReference type="Gene3D" id="3.40.50.150">
    <property type="entry name" value="Vaccinia Virus protein VP39"/>
    <property type="match status" value="3"/>
</dbReference>
<evidence type="ECO:0000256" key="5">
    <source>
        <dbReference type="ARBA" id="ARBA00049391"/>
    </source>
</evidence>
<evidence type="ECO:0000256" key="3">
    <source>
        <dbReference type="ARBA" id="ARBA00022679"/>
    </source>
</evidence>